<dbReference type="GO" id="GO:0008233">
    <property type="term" value="F:peptidase activity"/>
    <property type="evidence" value="ECO:0007669"/>
    <property type="project" value="UniProtKB-KW"/>
</dbReference>
<evidence type="ECO:0000256" key="2">
    <source>
        <dbReference type="ARBA" id="ARBA00009045"/>
    </source>
</evidence>
<protein>
    <submittedName>
        <fullName evidence="9">Rhomboid family intramembrane serine protease</fullName>
    </submittedName>
</protein>
<gene>
    <name evidence="9" type="ORF">G4D72_02155</name>
</gene>
<dbReference type="Proteomes" id="UP000800984">
    <property type="component" value="Unassembled WGS sequence"/>
</dbReference>
<dbReference type="Gene3D" id="1.20.1540.10">
    <property type="entry name" value="Rhomboid-like"/>
    <property type="match status" value="1"/>
</dbReference>
<name>A0ABX0I143_9FLAO</name>
<comment type="subcellular location">
    <subcellularLocation>
        <location evidence="1">Membrane</location>
        <topology evidence="1">Multi-pass membrane protein</topology>
    </subcellularLocation>
</comment>
<evidence type="ECO:0000256" key="1">
    <source>
        <dbReference type="ARBA" id="ARBA00004141"/>
    </source>
</evidence>
<feature type="transmembrane region" description="Helical" evidence="7">
    <location>
        <begin position="63"/>
        <end position="81"/>
    </location>
</feature>
<keyword evidence="5 7" id="KW-1133">Transmembrane helix</keyword>
<dbReference type="GO" id="GO:0006508">
    <property type="term" value="P:proteolysis"/>
    <property type="evidence" value="ECO:0007669"/>
    <property type="project" value="UniProtKB-KW"/>
</dbReference>
<evidence type="ECO:0000313" key="10">
    <source>
        <dbReference type="Proteomes" id="UP000800984"/>
    </source>
</evidence>
<evidence type="ECO:0000259" key="8">
    <source>
        <dbReference type="Pfam" id="PF01694"/>
    </source>
</evidence>
<proteinExistence type="inferred from homology"/>
<keyword evidence="3 7" id="KW-0812">Transmembrane</keyword>
<reference evidence="9 10" key="1">
    <citation type="submission" date="2020-02" db="EMBL/GenBank/DDBJ databases">
        <authorList>
            <person name="Chen W.-M."/>
        </authorList>
    </citation>
    <scope>NUCLEOTIDE SEQUENCE [LARGE SCALE GENOMIC DNA]</scope>
    <source>
        <strain evidence="9 10">KDG-16</strain>
    </source>
</reference>
<feature type="transmembrane region" description="Helical" evidence="7">
    <location>
        <begin position="215"/>
        <end position="234"/>
    </location>
</feature>
<keyword evidence="6 7" id="KW-0472">Membrane</keyword>
<feature type="transmembrane region" description="Helical" evidence="7">
    <location>
        <begin position="12"/>
        <end position="31"/>
    </location>
</feature>
<feature type="domain" description="Peptidase S54 rhomboid" evidence="8">
    <location>
        <begin position="175"/>
        <end position="256"/>
    </location>
</feature>
<dbReference type="EMBL" id="JAAJBT010000001">
    <property type="protein sequence ID" value="NHM00907.1"/>
    <property type="molecule type" value="Genomic_DNA"/>
</dbReference>
<feature type="domain" description="Peptidase S54 rhomboid" evidence="8">
    <location>
        <begin position="44"/>
        <end position="116"/>
    </location>
</feature>
<evidence type="ECO:0000256" key="3">
    <source>
        <dbReference type="ARBA" id="ARBA00022692"/>
    </source>
</evidence>
<evidence type="ECO:0000313" key="9">
    <source>
        <dbReference type="EMBL" id="NHM00907.1"/>
    </source>
</evidence>
<dbReference type="Pfam" id="PF01694">
    <property type="entry name" value="Rhomboid"/>
    <property type="match status" value="2"/>
</dbReference>
<evidence type="ECO:0000256" key="6">
    <source>
        <dbReference type="ARBA" id="ARBA00023136"/>
    </source>
</evidence>
<comment type="similarity">
    <text evidence="2">Belongs to the peptidase S54 family.</text>
</comment>
<dbReference type="InterPro" id="IPR022764">
    <property type="entry name" value="Peptidase_S54_rhomboid_dom"/>
</dbReference>
<evidence type="ECO:0000256" key="4">
    <source>
        <dbReference type="ARBA" id="ARBA00022801"/>
    </source>
</evidence>
<accession>A0ABX0I143</accession>
<dbReference type="SUPFAM" id="SSF144091">
    <property type="entry name" value="Rhomboid-like"/>
    <property type="match status" value="1"/>
</dbReference>
<feature type="transmembrane region" description="Helical" evidence="7">
    <location>
        <begin position="90"/>
        <end position="108"/>
    </location>
</feature>
<feature type="transmembrane region" description="Helical" evidence="7">
    <location>
        <begin position="240"/>
        <end position="257"/>
    </location>
</feature>
<dbReference type="PANTHER" id="PTHR43731">
    <property type="entry name" value="RHOMBOID PROTEASE"/>
    <property type="match status" value="1"/>
</dbReference>
<evidence type="ECO:0000256" key="7">
    <source>
        <dbReference type="SAM" id="Phobius"/>
    </source>
</evidence>
<dbReference type="InterPro" id="IPR050925">
    <property type="entry name" value="Rhomboid_protease_S54"/>
</dbReference>
<dbReference type="InterPro" id="IPR035952">
    <property type="entry name" value="Rhomboid-like_sf"/>
</dbReference>
<keyword evidence="10" id="KW-1185">Reference proteome</keyword>
<evidence type="ECO:0000256" key="5">
    <source>
        <dbReference type="ARBA" id="ARBA00022989"/>
    </source>
</evidence>
<keyword evidence="4" id="KW-0378">Hydrolase</keyword>
<feature type="transmembrane region" description="Helical" evidence="7">
    <location>
        <begin position="187"/>
        <end position="208"/>
    </location>
</feature>
<sequence>MFNNMTPVVKQLLIINVIVFILSQVMPQNYITLSEYYFENANFRFWQPFTHMFMHAGLDTESGFMHILFNMFALVTFGSALEHYWGGKKFLFFYIVCGLGASLFNMGIEYYEIHHGIEVLTNGVFTDADISKLLKTNIVDGDSVYLQPLIDAHPNLFNKITDPNFDSQAFLNVISKGYTRAVGASGAIFGLMVAFAFMFPNVEFMMLFIPFPIKAKYYVSIIVVIGLFSGLFSAGGNVGHFAHVGGALTGFILMLLWRNNKFKHTRWN</sequence>
<comment type="caution">
    <text evidence="9">The sequence shown here is derived from an EMBL/GenBank/DDBJ whole genome shotgun (WGS) entry which is preliminary data.</text>
</comment>
<keyword evidence="9" id="KW-0645">Protease</keyword>
<organism evidence="9 10">
    <name type="scientific">Flavobacterium difficile</name>
    <dbReference type="NCBI Taxonomy" id="2709659"/>
    <lineage>
        <taxon>Bacteria</taxon>
        <taxon>Pseudomonadati</taxon>
        <taxon>Bacteroidota</taxon>
        <taxon>Flavobacteriia</taxon>
        <taxon>Flavobacteriales</taxon>
        <taxon>Flavobacteriaceae</taxon>
        <taxon>Flavobacterium</taxon>
    </lineage>
</organism>
<dbReference type="PANTHER" id="PTHR43731:SF14">
    <property type="entry name" value="PRESENILIN-ASSOCIATED RHOMBOID-LIKE PROTEIN, MITOCHONDRIAL"/>
    <property type="match status" value="1"/>
</dbReference>